<gene>
    <name evidence="2" type="ORF">Ddye_018411</name>
</gene>
<reference evidence="2" key="1">
    <citation type="journal article" date="2023" name="Plant J.">
        <title>Genome sequences and population genomics provide insights into the demographic history, inbreeding, and mutation load of two 'living fossil' tree species of Dipteronia.</title>
        <authorList>
            <person name="Feng Y."/>
            <person name="Comes H.P."/>
            <person name="Chen J."/>
            <person name="Zhu S."/>
            <person name="Lu R."/>
            <person name="Zhang X."/>
            <person name="Li P."/>
            <person name="Qiu J."/>
            <person name="Olsen K.M."/>
            <person name="Qiu Y."/>
        </authorList>
    </citation>
    <scope>NUCLEOTIDE SEQUENCE</scope>
    <source>
        <strain evidence="2">KIB01</strain>
    </source>
</reference>
<feature type="compositionally biased region" description="Basic and acidic residues" evidence="1">
    <location>
        <begin position="7"/>
        <end position="26"/>
    </location>
</feature>
<keyword evidence="3" id="KW-1185">Reference proteome</keyword>
<organism evidence="2 3">
    <name type="scientific">Dipteronia dyeriana</name>
    <dbReference type="NCBI Taxonomy" id="168575"/>
    <lineage>
        <taxon>Eukaryota</taxon>
        <taxon>Viridiplantae</taxon>
        <taxon>Streptophyta</taxon>
        <taxon>Embryophyta</taxon>
        <taxon>Tracheophyta</taxon>
        <taxon>Spermatophyta</taxon>
        <taxon>Magnoliopsida</taxon>
        <taxon>eudicotyledons</taxon>
        <taxon>Gunneridae</taxon>
        <taxon>Pentapetalae</taxon>
        <taxon>rosids</taxon>
        <taxon>malvids</taxon>
        <taxon>Sapindales</taxon>
        <taxon>Sapindaceae</taxon>
        <taxon>Hippocastanoideae</taxon>
        <taxon>Acereae</taxon>
        <taxon>Dipteronia</taxon>
    </lineage>
</organism>
<dbReference type="AlphaFoldDB" id="A0AAD9UB73"/>
<feature type="region of interest" description="Disordered" evidence="1">
    <location>
        <begin position="1"/>
        <end position="39"/>
    </location>
</feature>
<evidence type="ECO:0000313" key="2">
    <source>
        <dbReference type="EMBL" id="KAK2650922.1"/>
    </source>
</evidence>
<dbReference type="Proteomes" id="UP001280121">
    <property type="component" value="Unassembled WGS sequence"/>
</dbReference>
<dbReference type="EMBL" id="JANJYI010000005">
    <property type="protein sequence ID" value="KAK2650922.1"/>
    <property type="molecule type" value="Genomic_DNA"/>
</dbReference>
<proteinExistence type="predicted"/>
<name>A0AAD9UB73_9ROSI</name>
<evidence type="ECO:0000256" key="1">
    <source>
        <dbReference type="SAM" id="MobiDB-lite"/>
    </source>
</evidence>
<comment type="caution">
    <text evidence="2">The sequence shown here is derived from an EMBL/GenBank/DDBJ whole genome shotgun (WGS) entry which is preliminary data.</text>
</comment>
<accession>A0AAD9UB73</accession>
<protein>
    <submittedName>
        <fullName evidence="2">Uncharacterized protein</fullName>
    </submittedName>
</protein>
<evidence type="ECO:0000313" key="3">
    <source>
        <dbReference type="Proteomes" id="UP001280121"/>
    </source>
</evidence>
<sequence>MVGWAIRIDDKRGRGSDSNRHPEKPGRQQLNINEGKGNGGDCSVELEAQNKQIVILWISRLLATKLVRKLHGNPSLPSPTLYQTRHLLQNCHRKDLTVKTRLKRTILMEQRSIGRS</sequence>